<accession>A0A2T4ZDQ0</accession>
<name>A0A2T4ZDQ0_9BACL</name>
<evidence type="ECO:0000313" key="2">
    <source>
        <dbReference type="Proteomes" id="UP000241639"/>
    </source>
</evidence>
<sequence>MSWKKVIPLLQRVSLEPRPDNQLVKIFHIPAPLEIVGVGTDAVVVYHPQDRDTVFKVFAPNREQVWANEVEVYHKLGKSRWFPLLKDAYPGCLVLSYERGKTLYDCLIEGIPIPESVVEEVEEARRYARDRGLNPRDIHLKNVLLQDGHAKLLDVSEYLKSGDDGRWDHMVQAYRRFYPLFRGKRIPVALLEEIKRAYREWDGRSLPLTDWARRFLPAIFSDDPESN</sequence>
<dbReference type="AlphaFoldDB" id="A0A2T4ZDQ0"/>
<proteinExistence type="predicted"/>
<dbReference type="PANTHER" id="PTHR37171">
    <property type="entry name" value="SERINE/THREONINE-PROTEIN KINASE YRZF-RELATED"/>
    <property type="match status" value="1"/>
</dbReference>
<dbReference type="PANTHER" id="PTHR37171:SF1">
    <property type="entry name" value="SERINE_THREONINE-PROTEIN KINASE YRZF-RELATED"/>
    <property type="match status" value="1"/>
</dbReference>
<evidence type="ECO:0008006" key="3">
    <source>
        <dbReference type="Google" id="ProtNLM"/>
    </source>
</evidence>
<reference evidence="1 2" key="1">
    <citation type="submission" date="2018-04" db="EMBL/GenBank/DDBJ databases">
        <title>Genomic Encyclopedia of Archaeal and Bacterial Type Strains, Phase II (KMG-II): from individual species to whole genera.</title>
        <authorList>
            <person name="Goeker M."/>
        </authorList>
    </citation>
    <scope>NUCLEOTIDE SEQUENCE [LARGE SCALE GENOMIC DNA]</scope>
    <source>
        <strain evidence="1 2">DSM 45169</strain>
    </source>
</reference>
<organism evidence="1 2">
    <name type="scientific">Desmospora activa DSM 45169</name>
    <dbReference type="NCBI Taxonomy" id="1121389"/>
    <lineage>
        <taxon>Bacteria</taxon>
        <taxon>Bacillati</taxon>
        <taxon>Bacillota</taxon>
        <taxon>Bacilli</taxon>
        <taxon>Bacillales</taxon>
        <taxon>Thermoactinomycetaceae</taxon>
        <taxon>Desmospora</taxon>
    </lineage>
</organism>
<gene>
    <name evidence="1" type="ORF">C8J48_2625</name>
</gene>
<dbReference type="RefSeq" id="WP_107727420.1">
    <property type="nucleotide sequence ID" value="NZ_PZZP01000001.1"/>
</dbReference>
<dbReference type="SUPFAM" id="SSF56112">
    <property type="entry name" value="Protein kinase-like (PK-like)"/>
    <property type="match status" value="1"/>
</dbReference>
<dbReference type="InterPro" id="IPR052396">
    <property type="entry name" value="Meiotic_Drive_Suppr_Kinase"/>
</dbReference>
<dbReference type="OrthoDB" id="529320at2"/>
<comment type="caution">
    <text evidence="1">The sequence shown here is derived from an EMBL/GenBank/DDBJ whole genome shotgun (WGS) entry which is preliminary data.</text>
</comment>
<protein>
    <recommendedName>
        <fullName evidence="3">Serine/threonine protein kinase</fullName>
    </recommendedName>
</protein>
<keyword evidence="2" id="KW-1185">Reference proteome</keyword>
<dbReference type="Proteomes" id="UP000241639">
    <property type="component" value="Unassembled WGS sequence"/>
</dbReference>
<dbReference type="EMBL" id="PZZP01000001">
    <property type="protein sequence ID" value="PTM59986.1"/>
    <property type="molecule type" value="Genomic_DNA"/>
</dbReference>
<dbReference type="InterPro" id="IPR011009">
    <property type="entry name" value="Kinase-like_dom_sf"/>
</dbReference>
<evidence type="ECO:0000313" key="1">
    <source>
        <dbReference type="EMBL" id="PTM59986.1"/>
    </source>
</evidence>